<evidence type="ECO:0000313" key="2">
    <source>
        <dbReference type="Proteomes" id="UP001164746"/>
    </source>
</evidence>
<dbReference type="PANTHER" id="PTHR22901:SF0">
    <property type="entry name" value="SIALATE O-ACETYLESTERASE"/>
    <property type="match status" value="1"/>
</dbReference>
<evidence type="ECO:0000313" key="1">
    <source>
        <dbReference type="EMBL" id="WAR02033.1"/>
    </source>
</evidence>
<reference evidence="1" key="1">
    <citation type="submission" date="2022-11" db="EMBL/GenBank/DDBJ databases">
        <title>Centuries of genome instability and evolution in soft-shell clam transmissible cancer (bioRxiv).</title>
        <authorList>
            <person name="Hart S.F.M."/>
            <person name="Yonemitsu M.A."/>
            <person name="Giersch R.M."/>
            <person name="Beal B.F."/>
            <person name="Arriagada G."/>
            <person name="Davis B.W."/>
            <person name="Ostrander E.A."/>
            <person name="Goff S.P."/>
            <person name="Metzger M.J."/>
        </authorList>
    </citation>
    <scope>NUCLEOTIDE SEQUENCE</scope>
    <source>
        <strain evidence="1">MELC-2E11</strain>
        <tissue evidence="1">Siphon/mantle</tissue>
    </source>
</reference>
<dbReference type="InterPro" id="IPR039329">
    <property type="entry name" value="SIAE"/>
</dbReference>
<protein>
    <submittedName>
        <fullName evidence="1">SIAE-like protein</fullName>
    </submittedName>
</protein>
<proteinExistence type="predicted"/>
<dbReference type="PANTHER" id="PTHR22901">
    <property type="entry name" value="SIALATE O-ACETYLESTERASE"/>
    <property type="match status" value="1"/>
</dbReference>
<gene>
    <name evidence="1" type="ORF">MAR_008591</name>
</gene>
<dbReference type="EMBL" id="CP111015">
    <property type="protein sequence ID" value="WAR02033.1"/>
    <property type="molecule type" value="Genomic_DNA"/>
</dbReference>
<sequence>MDRQTDRRTGPFPSRLSISGHTLTIEYDSGNSAIDVRANTGFELCCGNTVNHWCTTTAEWNTVPITAHDQTTVSMDTQVCSGQTHVVAWVRYAWRESPCAFMQCAVYGKDNGLPAPAFLRQGPFQ</sequence>
<organism evidence="1 2">
    <name type="scientific">Mya arenaria</name>
    <name type="common">Soft-shell clam</name>
    <dbReference type="NCBI Taxonomy" id="6604"/>
    <lineage>
        <taxon>Eukaryota</taxon>
        <taxon>Metazoa</taxon>
        <taxon>Spiralia</taxon>
        <taxon>Lophotrochozoa</taxon>
        <taxon>Mollusca</taxon>
        <taxon>Bivalvia</taxon>
        <taxon>Autobranchia</taxon>
        <taxon>Heteroconchia</taxon>
        <taxon>Euheterodonta</taxon>
        <taxon>Imparidentia</taxon>
        <taxon>Neoheterodontei</taxon>
        <taxon>Myida</taxon>
        <taxon>Myoidea</taxon>
        <taxon>Myidae</taxon>
        <taxon>Mya</taxon>
    </lineage>
</organism>
<name>A0ABY7DZI8_MYAAR</name>
<keyword evidence="2" id="KW-1185">Reference proteome</keyword>
<accession>A0ABY7DZI8</accession>
<dbReference type="Proteomes" id="UP001164746">
    <property type="component" value="Chromosome 4"/>
</dbReference>